<dbReference type="EMBL" id="KN840442">
    <property type="protein sequence ID" value="KIP12065.1"/>
    <property type="molecule type" value="Genomic_DNA"/>
</dbReference>
<protein>
    <submittedName>
        <fullName evidence="2">Uncharacterized protein</fullName>
    </submittedName>
</protein>
<gene>
    <name evidence="2" type="ORF">PHLGIDRAFT_400298</name>
</gene>
<dbReference type="OrthoDB" id="10620916at2759"/>
<feature type="compositionally biased region" description="Low complexity" evidence="1">
    <location>
        <begin position="44"/>
        <end position="54"/>
    </location>
</feature>
<name>A0A0C3SFG9_PHLG1</name>
<evidence type="ECO:0000256" key="1">
    <source>
        <dbReference type="SAM" id="MobiDB-lite"/>
    </source>
</evidence>
<keyword evidence="3" id="KW-1185">Reference proteome</keyword>
<reference evidence="2 3" key="1">
    <citation type="journal article" date="2014" name="PLoS Genet.">
        <title>Analysis of the Phlebiopsis gigantea genome, transcriptome and secretome provides insight into its pioneer colonization strategies of wood.</title>
        <authorList>
            <person name="Hori C."/>
            <person name="Ishida T."/>
            <person name="Igarashi K."/>
            <person name="Samejima M."/>
            <person name="Suzuki H."/>
            <person name="Master E."/>
            <person name="Ferreira P."/>
            <person name="Ruiz-Duenas F.J."/>
            <person name="Held B."/>
            <person name="Canessa P."/>
            <person name="Larrondo L.F."/>
            <person name="Schmoll M."/>
            <person name="Druzhinina I.S."/>
            <person name="Kubicek C.P."/>
            <person name="Gaskell J.A."/>
            <person name="Kersten P."/>
            <person name="St John F."/>
            <person name="Glasner J."/>
            <person name="Sabat G."/>
            <person name="Splinter BonDurant S."/>
            <person name="Syed K."/>
            <person name="Yadav J."/>
            <person name="Mgbeahuruike A.C."/>
            <person name="Kovalchuk A."/>
            <person name="Asiegbu F.O."/>
            <person name="Lackner G."/>
            <person name="Hoffmeister D."/>
            <person name="Rencoret J."/>
            <person name="Gutierrez A."/>
            <person name="Sun H."/>
            <person name="Lindquist E."/>
            <person name="Barry K."/>
            <person name="Riley R."/>
            <person name="Grigoriev I.V."/>
            <person name="Henrissat B."/>
            <person name="Kues U."/>
            <person name="Berka R.M."/>
            <person name="Martinez A.T."/>
            <person name="Covert S.F."/>
            <person name="Blanchette R.A."/>
            <person name="Cullen D."/>
        </authorList>
    </citation>
    <scope>NUCLEOTIDE SEQUENCE [LARGE SCALE GENOMIC DNA]</scope>
    <source>
        <strain evidence="2 3">11061_1 CR5-6</strain>
    </source>
</reference>
<accession>A0A0C3SFG9</accession>
<dbReference type="AlphaFoldDB" id="A0A0C3SFG9"/>
<evidence type="ECO:0000313" key="3">
    <source>
        <dbReference type="Proteomes" id="UP000053257"/>
    </source>
</evidence>
<evidence type="ECO:0000313" key="2">
    <source>
        <dbReference type="EMBL" id="KIP12065.1"/>
    </source>
</evidence>
<feature type="compositionally biased region" description="Acidic residues" evidence="1">
    <location>
        <begin position="22"/>
        <end position="32"/>
    </location>
</feature>
<dbReference type="Proteomes" id="UP000053257">
    <property type="component" value="Unassembled WGS sequence"/>
</dbReference>
<feature type="region of interest" description="Disordered" evidence="1">
    <location>
        <begin position="1"/>
        <end position="54"/>
    </location>
</feature>
<dbReference type="HOGENOM" id="CLU_1409268_0_0_1"/>
<organism evidence="2 3">
    <name type="scientific">Phlebiopsis gigantea (strain 11061_1 CR5-6)</name>
    <name type="common">White-rot fungus</name>
    <name type="synonym">Peniophora gigantea</name>
    <dbReference type="NCBI Taxonomy" id="745531"/>
    <lineage>
        <taxon>Eukaryota</taxon>
        <taxon>Fungi</taxon>
        <taxon>Dikarya</taxon>
        <taxon>Basidiomycota</taxon>
        <taxon>Agaricomycotina</taxon>
        <taxon>Agaricomycetes</taxon>
        <taxon>Polyporales</taxon>
        <taxon>Phanerochaetaceae</taxon>
        <taxon>Phlebiopsis</taxon>
    </lineage>
</organism>
<sequence length="193" mass="21592">MSDDTLDVDMLVSLPRDHPSGDDVEMFPEADSEGPTREASTQGTSADLSRLTSLSLTDKEKPPAVYVEVPSLPPQAKLKYATDLKERPITSDEEFPAEEMKSIVGEYEMDGDLHYFVKMTSGIAFKVTTVYPFQMYRSYPICSVPREAFFEEAPSDCGTLCPRESRRHLEPVRSHRELHSPGIAGQVDCQGWL</sequence>
<proteinExistence type="predicted"/>